<dbReference type="Gene3D" id="1.10.287.950">
    <property type="entry name" value="Methyl-accepting chemotaxis protein"/>
    <property type="match status" value="1"/>
</dbReference>
<evidence type="ECO:0000313" key="9">
    <source>
        <dbReference type="Proteomes" id="UP000220246"/>
    </source>
</evidence>
<dbReference type="CDD" id="cd11386">
    <property type="entry name" value="MCP_signal"/>
    <property type="match status" value="1"/>
</dbReference>
<accession>A0A2A7UUE9</accession>
<dbReference type="SUPFAM" id="SSF58104">
    <property type="entry name" value="Methyl-accepting chemotaxis protein (MCP) signaling domain"/>
    <property type="match status" value="1"/>
</dbReference>
<evidence type="ECO:0000259" key="7">
    <source>
        <dbReference type="PROSITE" id="PS50885"/>
    </source>
</evidence>
<evidence type="ECO:0000259" key="6">
    <source>
        <dbReference type="PROSITE" id="PS50111"/>
    </source>
</evidence>
<gene>
    <name evidence="8" type="ORF">CRM82_09990</name>
</gene>
<dbReference type="FunFam" id="1.10.287.950:FF:000001">
    <property type="entry name" value="Methyl-accepting chemotaxis sensory transducer"/>
    <property type="match status" value="1"/>
</dbReference>
<dbReference type="SMART" id="SM00304">
    <property type="entry name" value="HAMP"/>
    <property type="match status" value="1"/>
</dbReference>
<dbReference type="PANTHER" id="PTHR43531">
    <property type="entry name" value="PROTEIN ICFG"/>
    <property type="match status" value="1"/>
</dbReference>
<keyword evidence="5" id="KW-0472">Membrane</keyword>
<dbReference type="EMBL" id="PDEA01000001">
    <property type="protein sequence ID" value="PEH88877.1"/>
    <property type="molecule type" value="Genomic_DNA"/>
</dbReference>
<evidence type="ECO:0000256" key="5">
    <source>
        <dbReference type="SAM" id="Phobius"/>
    </source>
</evidence>
<keyword evidence="5" id="KW-0812">Transmembrane</keyword>
<evidence type="ECO:0000313" key="8">
    <source>
        <dbReference type="EMBL" id="PEH88877.1"/>
    </source>
</evidence>
<protein>
    <submittedName>
        <fullName evidence="8">Methyl-accepting chemotaxis protein</fullName>
    </submittedName>
</protein>
<dbReference type="CDD" id="cd06225">
    <property type="entry name" value="HAMP"/>
    <property type="match status" value="1"/>
</dbReference>
<dbReference type="Pfam" id="PF00672">
    <property type="entry name" value="HAMP"/>
    <property type="match status" value="1"/>
</dbReference>
<proteinExistence type="inferred from homology"/>
<keyword evidence="4" id="KW-0807">Transducer</keyword>
<dbReference type="RefSeq" id="WP_083520398.1">
    <property type="nucleotide sequence ID" value="NZ_PDEA01000001.1"/>
</dbReference>
<dbReference type="InterPro" id="IPR004090">
    <property type="entry name" value="Chemotax_Me-accpt_rcpt"/>
</dbReference>
<evidence type="ECO:0000256" key="2">
    <source>
        <dbReference type="ARBA" id="ARBA00022481"/>
    </source>
</evidence>
<dbReference type="Pfam" id="PF12729">
    <property type="entry name" value="4HB_MCP_1"/>
    <property type="match status" value="1"/>
</dbReference>
<dbReference type="GO" id="GO:0005886">
    <property type="term" value="C:plasma membrane"/>
    <property type="evidence" value="ECO:0007669"/>
    <property type="project" value="TreeGrafter"/>
</dbReference>
<dbReference type="GeneID" id="80800935"/>
<dbReference type="GO" id="GO:0004888">
    <property type="term" value="F:transmembrane signaling receptor activity"/>
    <property type="evidence" value="ECO:0007669"/>
    <property type="project" value="InterPro"/>
</dbReference>
<evidence type="ECO:0000256" key="4">
    <source>
        <dbReference type="PROSITE-ProRule" id="PRU00284"/>
    </source>
</evidence>
<organism evidence="8 9">
    <name type="scientific">Comamonas terrigena</name>
    <dbReference type="NCBI Taxonomy" id="32013"/>
    <lineage>
        <taxon>Bacteria</taxon>
        <taxon>Pseudomonadati</taxon>
        <taxon>Pseudomonadota</taxon>
        <taxon>Betaproteobacteria</taxon>
        <taxon>Burkholderiales</taxon>
        <taxon>Comamonadaceae</taxon>
        <taxon>Comamonas</taxon>
    </lineage>
</organism>
<feature type="domain" description="Methyl-accepting transducer" evidence="6">
    <location>
        <begin position="267"/>
        <end position="496"/>
    </location>
</feature>
<dbReference type="PRINTS" id="PR00260">
    <property type="entry name" value="CHEMTRNSDUCR"/>
</dbReference>
<dbReference type="PROSITE" id="PS50885">
    <property type="entry name" value="HAMP"/>
    <property type="match status" value="1"/>
</dbReference>
<sequence length="560" mass="59258">MQNWKISTRLAAAFGMLVVLLLGVAGAALLQLSTLNAVTKQITSNNLISVELINKLGAHIIEARLLELRHVYNESPEYKASIEQQMTKLQGDMDDIKARYAPLVDSPAERSAYETLLAQRKEYVVLMERLFRLSRSGESDKAREFMNGESLQLYNASSATLDTLLEINTNDANSESRKADAAFSNGVWVMGVAVLLALALSVTAGLWITRSIRTPLQRAVALADRVAGGDLSSRIEVHTTDELGQLFSALQRMQSSLAETVRAVRRNAEGVASASSQIANGNADLSSRTEEQASSLEETAASMEELGSTVRLNAENAREANQLARTAADVAVHGGDVVGEVVTTMRGINDSSRKIADIVGVIDSIAFQTNILALNAAVEAARAGEQGRGFAVVASEVRSLASRSAAAAKEIAALISESVGRVEQGTVLVDKAGNTMAEVVDSIQKVTAIVGEISTASAEQSQGVTQVGEAVSQMDTVTQQNAALVEESAAAADSLRRQAQELLQAVEVFRLSDSEVHHGASSASVAFAAVPAQPPSVGSRGRVLGLRKKTAAMAVATDVF</sequence>
<keyword evidence="2" id="KW-0488">Methylation</keyword>
<dbReference type="InterPro" id="IPR004089">
    <property type="entry name" value="MCPsignal_dom"/>
</dbReference>
<feature type="domain" description="HAMP" evidence="7">
    <location>
        <begin position="210"/>
        <end position="262"/>
    </location>
</feature>
<dbReference type="AlphaFoldDB" id="A0A2A7UUE9"/>
<dbReference type="InterPro" id="IPR047347">
    <property type="entry name" value="YvaQ-like_sensor"/>
</dbReference>
<keyword evidence="5" id="KW-1133">Transmembrane helix</keyword>
<dbReference type="InterPro" id="IPR051310">
    <property type="entry name" value="MCP_chemotaxis"/>
</dbReference>
<dbReference type="CDD" id="cd19411">
    <property type="entry name" value="MCP2201-like_sensor"/>
    <property type="match status" value="1"/>
</dbReference>
<name>A0A2A7UUE9_COMTR</name>
<comment type="similarity">
    <text evidence="3">Belongs to the methyl-accepting chemotaxis (MCP) protein family.</text>
</comment>
<evidence type="ECO:0000256" key="1">
    <source>
        <dbReference type="ARBA" id="ARBA00004370"/>
    </source>
</evidence>
<feature type="transmembrane region" description="Helical" evidence="5">
    <location>
        <begin position="187"/>
        <end position="208"/>
    </location>
</feature>
<reference evidence="9" key="1">
    <citation type="submission" date="2017-09" db="EMBL/GenBank/DDBJ databases">
        <title>FDA dAtabase for Regulatory Grade micrObial Sequences (FDA-ARGOS): Supporting development and validation of Infectious Disease Dx tests.</title>
        <authorList>
            <person name="Minogue T."/>
            <person name="Wolcott M."/>
            <person name="Wasieloski L."/>
            <person name="Aguilar W."/>
            <person name="Moore D."/>
            <person name="Tallon L."/>
            <person name="Sadzewicz L."/>
            <person name="Ott S."/>
            <person name="Zhao X."/>
            <person name="Nagaraj S."/>
            <person name="Vavikolanu K."/>
            <person name="Aluvathingal J."/>
            <person name="Nadendla S."/>
            <person name="Sichtig H."/>
        </authorList>
    </citation>
    <scope>NUCLEOTIDE SEQUENCE [LARGE SCALE GENOMIC DNA]</scope>
    <source>
        <strain evidence="9">FDAARGOS_394</strain>
    </source>
</reference>
<dbReference type="InterPro" id="IPR003660">
    <property type="entry name" value="HAMP_dom"/>
</dbReference>
<comment type="caution">
    <text evidence="8">The sequence shown here is derived from an EMBL/GenBank/DDBJ whole genome shotgun (WGS) entry which is preliminary data.</text>
</comment>
<evidence type="ECO:0000256" key="3">
    <source>
        <dbReference type="ARBA" id="ARBA00029447"/>
    </source>
</evidence>
<dbReference type="InterPro" id="IPR024478">
    <property type="entry name" value="HlyB_4HB_MCP"/>
</dbReference>
<dbReference type="Proteomes" id="UP000220246">
    <property type="component" value="Unassembled WGS sequence"/>
</dbReference>
<keyword evidence="9" id="KW-1185">Reference proteome</keyword>
<dbReference type="PROSITE" id="PS50111">
    <property type="entry name" value="CHEMOTAXIS_TRANSDUC_2"/>
    <property type="match status" value="1"/>
</dbReference>
<dbReference type="PANTHER" id="PTHR43531:SF14">
    <property type="entry name" value="METHYL-ACCEPTING CHEMOTAXIS PROTEIN I-RELATED"/>
    <property type="match status" value="1"/>
</dbReference>
<dbReference type="SMART" id="SM00283">
    <property type="entry name" value="MA"/>
    <property type="match status" value="1"/>
</dbReference>
<dbReference type="OrthoDB" id="9177860at2"/>
<dbReference type="GO" id="GO:0007165">
    <property type="term" value="P:signal transduction"/>
    <property type="evidence" value="ECO:0007669"/>
    <property type="project" value="UniProtKB-KW"/>
</dbReference>
<comment type="subcellular location">
    <subcellularLocation>
        <location evidence="1">Membrane</location>
    </subcellularLocation>
</comment>
<dbReference type="STRING" id="1219032.GCA_001515545_01708"/>
<dbReference type="Pfam" id="PF00015">
    <property type="entry name" value="MCPsignal"/>
    <property type="match status" value="1"/>
</dbReference>
<dbReference type="GO" id="GO:0006935">
    <property type="term" value="P:chemotaxis"/>
    <property type="evidence" value="ECO:0007669"/>
    <property type="project" value="InterPro"/>
</dbReference>